<feature type="region of interest" description="Disordered" evidence="1">
    <location>
        <begin position="34"/>
        <end position="60"/>
    </location>
</feature>
<evidence type="ECO:0000313" key="2">
    <source>
        <dbReference type="EMBL" id="GAA2516254.1"/>
    </source>
</evidence>
<evidence type="ECO:0000256" key="1">
    <source>
        <dbReference type="SAM" id="MobiDB-lite"/>
    </source>
</evidence>
<name>A0ABN3N828_9ACTN</name>
<reference evidence="2 3" key="1">
    <citation type="journal article" date="2019" name="Int. J. Syst. Evol. Microbiol.">
        <title>The Global Catalogue of Microorganisms (GCM) 10K type strain sequencing project: providing services to taxonomists for standard genome sequencing and annotation.</title>
        <authorList>
            <consortium name="The Broad Institute Genomics Platform"/>
            <consortium name="The Broad Institute Genome Sequencing Center for Infectious Disease"/>
            <person name="Wu L."/>
            <person name="Ma J."/>
        </authorList>
    </citation>
    <scope>NUCLEOTIDE SEQUENCE [LARGE SCALE GENOMIC DNA]</scope>
    <source>
        <strain evidence="2 3">JCM 6924</strain>
    </source>
</reference>
<comment type="caution">
    <text evidence="2">The sequence shown here is derived from an EMBL/GenBank/DDBJ whole genome shotgun (WGS) entry which is preliminary data.</text>
</comment>
<keyword evidence="3" id="KW-1185">Reference proteome</keyword>
<gene>
    <name evidence="2" type="ORF">GCM10010423_04670</name>
</gene>
<evidence type="ECO:0000313" key="3">
    <source>
        <dbReference type="Proteomes" id="UP001501095"/>
    </source>
</evidence>
<proteinExistence type="predicted"/>
<accession>A0ABN3N828</accession>
<organism evidence="2 3">
    <name type="scientific">Streptomyces levis</name>
    <dbReference type="NCBI Taxonomy" id="285566"/>
    <lineage>
        <taxon>Bacteria</taxon>
        <taxon>Bacillati</taxon>
        <taxon>Actinomycetota</taxon>
        <taxon>Actinomycetes</taxon>
        <taxon>Kitasatosporales</taxon>
        <taxon>Streptomycetaceae</taxon>
        <taxon>Streptomyces</taxon>
    </lineage>
</organism>
<sequence>MAGALAGRGGGCRGLAGAGDVAGAVAGQVAGGAAGLGGARATAGRPRQVAGGPASRPRRGQESFMAVVIAVEALAASVRASAPVRTAVM</sequence>
<dbReference type="Proteomes" id="UP001501095">
    <property type="component" value="Unassembled WGS sequence"/>
</dbReference>
<protein>
    <submittedName>
        <fullName evidence="2">Uncharacterized protein</fullName>
    </submittedName>
</protein>
<dbReference type="EMBL" id="BAAATM010000002">
    <property type="protein sequence ID" value="GAA2516254.1"/>
    <property type="molecule type" value="Genomic_DNA"/>
</dbReference>